<dbReference type="InterPro" id="IPR009695">
    <property type="entry name" value="Diacylglyc_glucosyltr_N"/>
</dbReference>
<dbReference type="InterPro" id="IPR050519">
    <property type="entry name" value="Glycosyltransf_28_UgtP"/>
</dbReference>
<dbReference type="GO" id="GO:0016020">
    <property type="term" value="C:membrane"/>
    <property type="evidence" value="ECO:0007669"/>
    <property type="project" value="GOC"/>
</dbReference>
<keyword evidence="2" id="KW-0328">Glycosyltransferase</keyword>
<evidence type="ECO:0000256" key="1">
    <source>
        <dbReference type="ARBA" id="ARBA00006962"/>
    </source>
</evidence>
<dbReference type="GO" id="GO:0016758">
    <property type="term" value="F:hexosyltransferase activity"/>
    <property type="evidence" value="ECO:0007669"/>
    <property type="project" value="InterPro"/>
</dbReference>
<feature type="region of interest" description="Disordered" evidence="4">
    <location>
        <begin position="385"/>
        <end position="407"/>
    </location>
</feature>
<dbReference type="RefSeq" id="WP_202889359.1">
    <property type="nucleotide sequence ID" value="NZ_BAAARR010000023.1"/>
</dbReference>
<accession>A0A852ZGZ1</accession>
<dbReference type="GO" id="GO:0009247">
    <property type="term" value="P:glycolipid biosynthetic process"/>
    <property type="evidence" value="ECO:0007669"/>
    <property type="project" value="InterPro"/>
</dbReference>
<dbReference type="SUPFAM" id="SSF53756">
    <property type="entry name" value="UDP-Glycosyltransferase/glycogen phosphorylase"/>
    <property type="match status" value="1"/>
</dbReference>
<comment type="similarity">
    <text evidence="1">Belongs to the glycosyltransferase 28 family.</text>
</comment>
<comment type="caution">
    <text evidence="6">The sequence shown here is derived from an EMBL/GenBank/DDBJ whole genome shotgun (WGS) entry which is preliminary data.</text>
</comment>
<dbReference type="Proteomes" id="UP000579605">
    <property type="component" value="Unassembled WGS sequence"/>
</dbReference>
<dbReference type="PANTHER" id="PTHR43025">
    <property type="entry name" value="MONOGALACTOSYLDIACYLGLYCEROL SYNTHASE"/>
    <property type="match status" value="1"/>
</dbReference>
<proteinExistence type="inferred from homology"/>
<dbReference type="EMBL" id="JACBZH010000001">
    <property type="protein sequence ID" value="NYH91178.1"/>
    <property type="molecule type" value="Genomic_DNA"/>
</dbReference>
<evidence type="ECO:0000313" key="7">
    <source>
        <dbReference type="Proteomes" id="UP000579605"/>
    </source>
</evidence>
<evidence type="ECO:0000313" key="6">
    <source>
        <dbReference type="EMBL" id="NYH91178.1"/>
    </source>
</evidence>
<evidence type="ECO:0000259" key="5">
    <source>
        <dbReference type="Pfam" id="PF06925"/>
    </source>
</evidence>
<keyword evidence="7" id="KW-1185">Reference proteome</keyword>
<evidence type="ECO:0000256" key="4">
    <source>
        <dbReference type="SAM" id="MobiDB-lite"/>
    </source>
</evidence>
<name>A0A852ZGZ1_9ACTN</name>
<dbReference type="AlphaFoldDB" id="A0A852ZGZ1"/>
<feature type="domain" description="Diacylglycerol glucosyltransferase N-terminal" evidence="5">
    <location>
        <begin position="39"/>
        <end position="181"/>
    </location>
</feature>
<organism evidence="6 7">
    <name type="scientific">Actinopolymorpha rutila</name>
    <dbReference type="NCBI Taxonomy" id="446787"/>
    <lineage>
        <taxon>Bacteria</taxon>
        <taxon>Bacillati</taxon>
        <taxon>Actinomycetota</taxon>
        <taxon>Actinomycetes</taxon>
        <taxon>Propionibacteriales</taxon>
        <taxon>Actinopolymorphaceae</taxon>
        <taxon>Actinopolymorpha</taxon>
    </lineage>
</organism>
<evidence type="ECO:0000256" key="2">
    <source>
        <dbReference type="ARBA" id="ARBA00022676"/>
    </source>
</evidence>
<dbReference type="Pfam" id="PF06925">
    <property type="entry name" value="MGDG_synth"/>
    <property type="match status" value="1"/>
</dbReference>
<keyword evidence="3 6" id="KW-0808">Transferase</keyword>
<evidence type="ECO:0000256" key="3">
    <source>
        <dbReference type="ARBA" id="ARBA00022679"/>
    </source>
</evidence>
<dbReference type="Gene3D" id="3.40.50.2000">
    <property type="entry name" value="Glycogen Phosphorylase B"/>
    <property type="match status" value="1"/>
</dbReference>
<sequence>MNPHVRIGEAAGHVEHLGKARRTSRDRVLIISGSVGAGHDGAAEELRRRLMQLGLDVECRDFLDALPRWMRFVLRSGYAASVTHAPRFYDWLFTSIERTGPVRWLCLLLPRLATRTVARWCTDAASVVSTYPLASQCVGLLVKRGALDVPTVTYLTDPAVHRLWVCEYIDRHLTVLPATAEQGELAYGIPMTAAGPLVPDRFGTPLPEHRRAELRAELGIDPERPLAIVVAGSLGMGRVPETVDALVATGRVVPLVLCGRNHHLRRTLQRRPGVLALGWRDDVHELMGLGNVLVHNAGGLSFTESLVAGLPAVTFACITGHGQANGDVLARYGIAPRAETFEDLCAALDRQLSPGASTRLRESLADSGDDAASVVVTDLHEGRLRAGRMPATEPSAASATRRPKVPRRSRRWRVAAVALMTTAMVTLGTTRGVDAATRHGFAVATLAPGSVAIAVEGVAPHRLTSFTSALRNAAAAVVVPTKGWTPADVRAARELTAAGVTLVTEPCDEVAMLSQPSSCDAGRIRRELSHRHIAVAPLMLSVGSIDPDDLVLAAVNATKLLRVTRVVPLRAAAATPTSPVGSAHSAAGPGSVVLIDDRAAPPHALPAELATLRRACTARGLRVVSVATARAER</sequence>
<dbReference type="PANTHER" id="PTHR43025:SF3">
    <property type="entry name" value="MONOGALACTOSYLDIACYLGLYCEROL SYNTHASE 1, CHLOROPLASTIC"/>
    <property type="match status" value="1"/>
</dbReference>
<protein>
    <submittedName>
        <fullName evidence="6">UDP-N-acetylglucosamine:LPS N-acetylglucosamine transferase</fullName>
    </submittedName>
</protein>
<gene>
    <name evidence="6" type="ORF">F4554_003816</name>
</gene>
<reference evidence="6 7" key="1">
    <citation type="submission" date="2020-07" db="EMBL/GenBank/DDBJ databases">
        <title>Sequencing the genomes of 1000 actinobacteria strains.</title>
        <authorList>
            <person name="Klenk H.-P."/>
        </authorList>
    </citation>
    <scope>NUCLEOTIDE SEQUENCE [LARGE SCALE GENOMIC DNA]</scope>
    <source>
        <strain evidence="6 7">DSM 18448</strain>
    </source>
</reference>